<feature type="transmembrane region" description="Helical" evidence="9">
    <location>
        <begin position="587"/>
        <end position="605"/>
    </location>
</feature>
<dbReference type="KEGG" id="rul:UC8_36760"/>
<comment type="subcellular location">
    <subcellularLocation>
        <location evidence="1">Cell membrane</location>
        <topology evidence="1">Multi-pass membrane protein</topology>
    </subcellularLocation>
</comment>
<feature type="transmembrane region" description="Helical" evidence="9">
    <location>
        <begin position="634"/>
        <end position="653"/>
    </location>
</feature>
<dbReference type="Pfam" id="PF21088">
    <property type="entry name" value="MS_channel_1st"/>
    <property type="match status" value="1"/>
</dbReference>
<evidence type="ECO:0000256" key="2">
    <source>
        <dbReference type="ARBA" id="ARBA00008017"/>
    </source>
</evidence>
<keyword evidence="4 9" id="KW-0812">Transmembrane</keyword>
<evidence type="ECO:0000313" key="16">
    <source>
        <dbReference type="Proteomes" id="UP000325286"/>
    </source>
</evidence>
<evidence type="ECO:0000256" key="3">
    <source>
        <dbReference type="ARBA" id="ARBA00022475"/>
    </source>
</evidence>
<dbReference type="GO" id="GO:0008381">
    <property type="term" value="F:mechanosensitive monoatomic ion channel activity"/>
    <property type="evidence" value="ECO:0007669"/>
    <property type="project" value="UniProtKB-ARBA"/>
</dbReference>
<evidence type="ECO:0000256" key="1">
    <source>
        <dbReference type="ARBA" id="ARBA00004651"/>
    </source>
</evidence>
<keyword evidence="5 9" id="KW-1133">Transmembrane helix</keyword>
<dbReference type="Gene3D" id="3.30.70.100">
    <property type="match status" value="1"/>
</dbReference>
<evidence type="ECO:0000256" key="8">
    <source>
        <dbReference type="SAM" id="MobiDB-lite"/>
    </source>
</evidence>
<feature type="transmembrane region" description="Helical" evidence="9">
    <location>
        <begin position="552"/>
        <end position="575"/>
    </location>
</feature>
<feature type="region of interest" description="Disordered" evidence="8">
    <location>
        <begin position="1113"/>
        <end position="1141"/>
    </location>
</feature>
<accession>A0A5B9QV30</accession>
<feature type="domain" description="Mechanosensitive ion channel MscS" evidence="10">
    <location>
        <begin position="947"/>
        <end position="1012"/>
    </location>
</feature>
<dbReference type="InterPro" id="IPR010920">
    <property type="entry name" value="LSM_dom_sf"/>
</dbReference>
<feature type="transmembrane region" description="Helical" evidence="9">
    <location>
        <begin position="898"/>
        <end position="919"/>
    </location>
</feature>
<dbReference type="InterPro" id="IPR024393">
    <property type="entry name" value="MscS_porin"/>
</dbReference>
<dbReference type="InterPro" id="IPR049278">
    <property type="entry name" value="MS_channel_C"/>
</dbReference>
<feature type="coiled-coil region" evidence="7">
    <location>
        <begin position="145"/>
        <end position="172"/>
    </location>
</feature>
<dbReference type="InterPro" id="IPR049142">
    <property type="entry name" value="MS_channel_1st"/>
</dbReference>
<organism evidence="15 16">
    <name type="scientific">Roseimaritima ulvae</name>
    <dbReference type="NCBI Taxonomy" id="980254"/>
    <lineage>
        <taxon>Bacteria</taxon>
        <taxon>Pseudomonadati</taxon>
        <taxon>Planctomycetota</taxon>
        <taxon>Planctomycetia</taxon>
        <taxon>Pirellulales</taxon>
        <taxon>Pirellulaceae</taxon>
        <taxon>Roseimaritima</taxon>
    </lineage>
</organism>
<evidence type="ECO:0000256" key="4">
    <source>
        <dbReference type="ARBA" id="ARBA00022692"/>
    </source>
</evidence>
<dbReference type="Pfam" id="PF12794">
    <property type="entry name" value="MscS_TM"/>
    <property type="match status" value="1"/>
</dbReference>
<feature type="domain" description="Mechanosensitive ion channel transmembrane helices 2/3" evidence="14">
    <location>
        <begin position="905"/>
        <end position="945"/>
    </location>
</feature>
<dbReference type="Pfam" id="PF00924">
    <property type="entry name" value="MS_channel_2nd"/>
    <property type="match status" value="1"/>
</dbReference>
<dbReference type="Gene3D" id="1.10.287.1260">
    <property type="match status" value="1"/>
</dbReference>
<gene>
    <name evidence="15" type="primary">mscM_2</name>
    <name evidence="15" type="ORF">UC8_36760</name>
</gene>
<dbReference type="SUPFAM" id="SSF82689">
    <property type="entry name" value="Mechanosensitive channel protein MscS (YggB), C-terminal domain"/>
    <property type="match status" value="1"/>
</dbReference>
<keyword evidence="7" id="KW-0175">Coiled coil</keyword>
<feature type="domain" description="Mechanosensitive ion channel inner membrane" evidence="11">
    <location>
        <begin position="516"/>
        <end position="845"/>
    </location>
</feature>
<proteinExistence type="inferred from homology"/>
<dbReference type="SUPFAM" id="SSF50182">
    <property type="entry name" value="Sm-like ribonucleoproteins"/>
    <property type="match status" value="1"/>
</dbReference>
<keyword evidence="3" id="KW-1003">Cell membrane</keyword>
<dbReference type="Gene3D" id="2.30.30.60">
    <property type="match status" value="1"/>
</dbReference>
<dbReference type="GO" id="GO:0005886">
    <property type="term" value="C:plasma membrane"/>
    <property type="evidence" value="ECO:0007669"/>
    <property type="project" value="UniProtKB-SubCell"/>
</dbReference>
<evidence type="ECO:0000259" key="11">
    <source>
        <dbReference type="Pfam" id="PF12794"/>
    </source>
</evidence>
<dbReference type="Pfam" id="PF12795">
    <property type="entry name" value="MscS_porin"/>
    <property type="match status" value="1"/>
</dbReference>
<dbReference type="InterPro" id="IPR025692">
    <property type="entry name" value="MscS_IM_dom1"/>
</dbReference>
<dbReference type="OrthoDB" id="9809206at2"/>
<evidence type="ECO:0000259" key="12">
    <source>
        <dbReference type="Pfam" id="PF12795"/>
    </source>
</evidence>
<evidence type="ECO:0000256" key="5">
    <source>
        <dbReference type="ARBA" id="ARBA00022989"/>
    </source>
</evidence>
<feature type="transmembrane region" description="Helical" evidence="9">
    <location>
        <begin position="745"/>
        <end position="765"/>
    </location>
</feature>
<keyword evidence="6 9" id="KW-0472">Membrane</keyword>
<dbReference type="PANTHER" id="PTHR30347">
    <property type="entry name" value="POTASSIUM CHANNEL RELATED"/>
    <property type="match status" value="1"/>
</dbReference>
<feature type="transmembrane region" description="Helical" evidence="9">
    <location>
        <begin position="708"/>
        <end position="733"/>
    </location>
</feature>
<dbReference type="AlphaFoldDB" id="A0A5B9QV30"/>
<evidence type="ECO:0000259" key="14">
    <source>
        <dbReference type="Pfam" id="PF21088"/>
    </source>
</evidence>
<evidence type="ECO:0000256" key="7">
    <source>
        <dbReference type="SAM" id="Coils"/>
    </source>
</evidence>
<reference evidence="15 16" key="1">
    <citation type="submission" date="2019-08" db="EMBL/GenBank/DDBJ databases">
        <title>Deep-cultivation of Planctomycetes and their phenomic and genomic characterization uncovers novel biology.</title>
        <authorList>
            <person name="Wiegand S."/>
            <person name="Jogler M."/>
            <person name="Boedeker C."/>
            <person name="Pinto D."/>
            <person name="Vollmers J."/>
            <person name="Rivas-Marin E."/>
            <person name="Kohn T."/>
            <person name="Peeters S.H."/>
            <person name="Heuer A."/>
            <person name="Rast P."/>
            <person name="Oberbeckmann S."/>
            <person name="Bunk B."/>
            <person name="Jeske O."/>
            <person name="Meyerdierks A."/>
            <person name="Storesund J.E."/>
            <person name="Kallscheuer N."/>
            <person name="Luecker S."/>
            <person name="Lage O.M."/>
            <person name="Pohl T."/>
            <person name="Merkel B.J."/>
            <person name="Hornburger P."/>
            <person name="Mueller R.-W."/>
            <person name="Bruemmer F."/>
            <person name="Labrenz M."/>
            <person name="Spormann A.M."/>
            <person name="Op den Camp H."/>
            <person name="Overmann J."/>
            <person name="Amann R."/>
            <person name="Jetten M.S.M."/>
            <person name="Mascher T."/>
            <person name="Medema M.H."/>
            <person name="Devos D.P."/>
            <person name="Kaster A.-K."/>
            <person name="Ovreas L."/>
            <person name="Rohde M."/>
            <person name="Galperin M.Y."/>
            <person name="Jogler C."/>
        </authorList>
    </citation>
    <scope>NUCLEOTIDE SEQUENCE [LARGE SCALE GENOMIC DNA]</scope>
    <source>
        <strain evidence="15 16">UC8</strain>
    </source>
</reference>
<feature type="transmembrane region" description="Helical" evidence="9">
    <location>
        <begin position="931"/>
        <end position="959"/>
    </location>
</feature>
<evidence type="ECO:0000256" key="9">
    <source>
        <dbReference type="SAM" id="Phobius"/>
    </source>
</evidence>
<sequence length="1141" mass="126536">MRCFYGRSVTSCLLLAVVLPFLLGGGVFAPRLQAQQQLPLDPPIDPATPAPVQPIQPTALPKVEDVQKLIETTKQDTEIEEAQQTLLVERYEHTLQSLNTLAEAKRQTEQWLAETKSASKRLASVRLQLERPIDLDLDVNQWSPLDEVKAEKARLEAKLSQLQTDLTGLAAEAQSRKADTKAIPEQIVALQSKIQSLTTEPAPDEELSPAVQQAIQLKREAAIAAARGELETAKQKLARNEAEADLLPAQQQLLSKQIAAIEAVLPNLAQWIARQRGNQIQTTVSQYGRLFAAASPAYQADAIDSPQLMQDWESIVDDAASTNAASLQLRSEWTALQQDYEKIEGLVNTDLSNGGGLSRSVGYLLQRKQNKLPSISALYHRRVELSDAVDEAQATSTQIEARLEDLDNGMGLNDQDRAALESERAILLKMSNDVDTYVSHLVTMSVDIDQYIKDIQKYKQLISKHLLWVRSAAPYRLADIHSLDDAVRWLINRDNLRSLGQVLISLPAQFPFRSIGWAALICVLIYMRLGLKRRLVQQGKAASHRLASAMRPTFQAILWTLLLAAPLPLLMAGPGWLLYSEWSSSDYLQSVGFALMVTAFVLLPLEILRQVVRQGGLATDHFQWPAATVRPIRVALWWMIHTVTPCIFFWRLLEGAEDVKVDLLSLSRILFSVAMVIVAIIGWYLTNPRKGAAAGYLKQHKAGWISQLWWLWRPLLVLLPIALALLGLAGYNYSATQLVFRLYRTIWIVTVATILGGISLRWLLISRRRIAIQQMKQRAADRAAAAEQGTGAETIDSDDVNVSDISAQTQRLIRAVLFVFVLLGLYSAWGPVLPALGFLDSVELWPIKADDGTVIEQVTLSNLLLAIPIIVLTVIVVRNAPGLLETVILQRLPLENAVRYAITTLSSYLFATIGIVAAARVLGIHWSSVQWLVAGLGVGLGFGLQEIFANFISGIILLFEQPIRVGDLVTLDGQTGNVAKIRMRATTITNWDRQEMIVPNKNLITGTLVNWSLTDTTNRIIVKVGVAYGSDTEKTCRVLQEIVDQHSVAVPGLQPVVTFEAFGDSTLNFSVRCYVPTVDVRLKTIHSLHMEIDRRFREENIEIAFPQQDLHIRNVPPQWQNPPLSEPASAPPVPADGKPAP</sequence>
<protein>
    <submittedName>
        <fullName evidence="15">Miniconductance mechanosensitive channel MscM</fullName>
    </submittedName>
</protein>
<comment type="similarity">
    <text evidence="2">Belongs to the MscS (TC 1.A.23) family.</text>
</comment>
<dbReference type="SUPFAM" id="SSF82861">
    <property type="entry name" value="Mechanosensitive channel protein MscS (YggB), transmembrane region"/>
    <property type="match status" value="1"/>
</dbReference>
<dbReference type="InterPro" id="IPR006685">
    <property type="entry name" value="MscS_channel_2nd"/>
</dbReference>
<dbReference type="InterPro" id="IPR052702">
    <property type="entry name" value="MscS-like_channel"/>
</dbReference>
<feature type="transmembrane region" description="Helical" evidence="9">
    <location>
        <begin position="665"/>
        <end position="687"/>
    </location>
</feature>
<feature type="domain" description="Mechanosensitive ion channel MscS porin" evidence="12">
    <location>
        <begin position="72"/>
        <end position="290"/>
    </location>
</feature>
<evidence type="ECO:0000313" key="15">
    <source>
        <dbReference type="EMBL" id="QEG41650.1"/>
    </source>
</evidence>
<dbReference type="InterPro" id="IPR011014">
    <property type="entry name" value="MscS_channel_TM-2"/>
</dbReference>
<dbReference type="EMBL" id="CP042914">
    <property type="protein sequence ID" value="QEG41650.1"/>
    <property type="molecule type" value="Genomic_DNA"/>
</dbReference>
<dbReference type="PANTHER" id="PTHR30347:SF1">
    <property type="entry name" value="MECHANOSENSITIVE CHANNEL MSCK"/>
    <property type="match status" value="1"/>
</dbReference>
<dbReference type="Proteomes" id="UP000325286">
    <property type="component" value="Chromosome"/>
</dbReference>
<feature type="transmembrane region" description="Helical" evidence="9">
    <location>
        <begin position="514"/>
        <end position="531"/>
    </location>
</feature>
<keyword evidence="16" id="KW-1185">Reference proteome</keyword>
<dbReference type="InterPro" id="IPR011066">
    <property type="entry name" value="MscS_channel_C_sf"/>
</dbReference>
<dbReference type="Pfam" id="PF21082">
    <property type="entry name" value="MS_channel_3rd"/>
    <property type="match status" value="1"/>
</dbReference>
<feature type="transmembrane region" description="Helical" evidence="9">
    <location>
        <begin position="815"/>
        <end position="839"/>
    </location>
</feature>
<dbReference type="InterPro" id="IPR023408">
    <property type="entry name" value="MscS_beta-dom_sf"/>
</dbReference>
<feature type="compositionally biased region" description="Pro residues" evidence="8">
    <location>
        <begin position="1129"/>
        <end position="1141"/>
    </location>
</feature>
<evidence type="ECO:0000256" key="6">
    <source>
        <dbReference type="ARBA" id="ARBA00023136"/>
    </source>
</evidence>
<name>A0A5B9QV30_9BACT</name>
<evidence type="ECO:0000259" key="13">
    <source>
        <dbReference type="Pfam" id="PF21082"/>
    </source>
</evidence>
<feature type="domain" description="Mechanosensitive ion channel MscS C-terminal" evidence="13">
    <location>
        <begin position="1022"/>
        <end position="1103"/>
    </location>
</feature>
<evidence type="ECO:0000259" key="10">
    <source>
        <dbReference type="Pfam" id="PF00924"/>
    </source>
</evidence>
<feature type="transmembrane region" description="Helical" evidence="9">
    <location>
        <begin position="859"/>
        <end position="877"/>
    </location>
</feature>